<evidence type="ECO:0000313" key="2">
    <source>
        <dbReference type="WBParaSite" id="PS1159_v2.g6915.t1"/>
    </source>
</evidence>
<sequence length="465" mass="52501">NSQESVSTPVKIIPSKSKKIITTAVKTLIDNEPESAKITSTHVTPLIDNEPVESEKEATTQTSTTSRNDWEQSMIDKLRKIVEKAKAQQKRINQKSDATKDEQQQNTETTTSAYAKIFPKVVAPHAHGISRQYASKVVEHQHVLPIIGLHDGGNNSGEETVSFYTTQQPLPEEEPVPKGMVDNEAHSERSKNGFKFAMKKVGEISTSELLGQLNDELETVEETTTSIPTTTTASTLATTTEDEESTAAKIIESNDEEELDLFAESDEEAVCDAISCDFEKGDLCQWEASQDELSPSSPHYHRRHRKAHLIRRTWHNWQGRYRNRVTGIARAQMFSFDNQRFAAAYVRQFQRATLTGKLLSGEKETIRFRAWEATRNVQLKVCCDTTETCVFETEIGVYRGSRRWREHTATCPRGTTQIIFECINHGIYQGACGIDNIHLMNAYCPQVIPISGLHDSERHRKLKYL</sequence>
<organism evidence="1 2">
    <name type="scientific">Panagrolaimus sp. PS1159</name>
    <dbReference type="NCBI Taxonomy" id="55785"/>
    <lineage>
        <taxon>Eukaryota</taxon>
        <taxon>Metazoa</taxon>
        <taxon>Ecdysozoa</taxon>
        <taxon>Nematoda</taxon>
        <taxon>Chromadorea</taxon>
        <taxon>Rhabditida</taxon>
        <taxon>Tylenchina</taxon>
        <taxon>Panagrolaimomorpha</taxon>
        <taxon>Panagrolaimoidea</taxon>
        <taxon>Panagrolaimidae</taxon>
        <taxon>Panagrolaimus</taxon>
    </lineage>
</organism>
<name>A0AC35GNK7_9BILA</name>
<protein>
    <submittedName>
        <fullName evidence="2">Uncharacterized protein</fullName>
    </submittedName>
</protein>
<accession>A0AC35GNK7</accession>
<dbReference type="Proteomes" id="UP000887580">
    <property type="component" value="Unplaced"/>
</dbReference>
<evidence type="ECO:0000313" key="1">
    <source>
        <dbReference type="Proteomes" id="UP000887580"/>
    </source>
</evidence>
<reference evidence="2" key="1">
    <citation type="submission" date="2022-11" db="UniProtKB">
        <authorList>
            <consortium name="WormBaseParasite"/>
        </authorList>
    </citation>
    <scope>IDENTIFICATION</scope>
</reference>
<proteinExistence type="predicted"/>
<dbReference type="WBParaSite" id="PS1159_v2.g6915.t1">
    <property type="protein sequence ID" value="PS1159_v2.g6915.t1"/>
    <property type="gene ID" value="PS1159_v2.g6915"/>
</dbReference>